<name>S3ZRB0_9ACTN</name>
<organism evidence="2 3">
    <name type="scientific">Streptomyces aurantiacus JA 4570</name>
    <dbReference type="NCBI Taxonomy" id="1286094"/>
    <lineage>
        <taxon>Bacteria</taxon>
        <taxon>Bacillati</taxon>
        <taxon>Actinomycetota</taxon>
        <taxon>Actinomycetes</taxon>
        <taxon>Kitasatosporales</taxon>
        <taxon>Streptomycetaceae</taxon>
        <taxon>Streptomyces</taxon>
        <taxon>Streptomyces aurantiacus group</taxon>
    </lineage>
</organism>
<reference evidence="2 3" key="1">
    <citation type="submission" date="2013-02" db="EMBL/GenBank/DDBJ databases">
        <title>Draft Genome Sequence of Streptomyces aurantiacus, Which Produces Setomimycin.</title>
        <authorList>
            <person name="Gruening B.A."/>
            <person name="Praeg A."/>
            <person name="Erxleben A."/>
            <person name="Guenther S."/>
            <person name="Mueller M."/>
        </authorList>
    </citation>
    <scope>NUCLEOTIDE SEQUENCE [LARGE SCALE GENOMIC DNA]</scope>
    <source>
        <strain evidence="2 3">JA 4570</strain>
    </source>
</reference>
<feature type="region of interest" description="Disordered" evidence="1">
    <location>
        <begin position="68"/>
        <end position="109"/>
    </location>
</feature>
<evidence type="ECO:0000256" key="1">
    <source>
        <dbReference type="SAM" id="MobiDB-lite"/>
    </source>
</evidence>
<dbReference type="AlphaFoldDB" id="S3ZRB0"/>
<sequence length="109" mass="11748">MPAPTCVPPACADLTALPRLFSPLIAELMGAFCHTRRLAALAQDEQCTAEYQMAARSVIHHVLEGWQHQTGGHGTIDDLLLQPRRTRPAGGPPVHAADSPVAREHRIAS</sequence>
<proteinExistence type="predicted"/>
<gene>
    <name evidence="2" type="ORF">STRAU_1619</name>
</gene>
<comment type="caution">
    <text evidence="2">The sequence shown here is derived from an EMBL/GenBank/DDBJ whole genome shotgun (WGS) entry which is preliminary data.</text>
</comment>
<protein>
    <submittedName>
        <fullName evidence="2">Uncharacterized protein</fullName>
    </submittedName>
</protein>
<keyword evidence="3" id="KW-1185">Reference proteome</keyword>
<evidence type="ECO:0000313" key="2">
    <source>
        <dbReference type="EMBL" id="EPH45354.1"/>
    </source>
</evidence>
<dbReference type="EMBL" id="AOPZ01000063">
    <property type="protein sequence ID" value="EPH45354.1"/>
    <property type="molecule type" value="Genomic_DNA"/>
</dbReference>
<dbReference type="Proteomes" id="UP000014629">
    <property type="component" value="Unassembled WGS sequence"/>
</dbReference>
<evidence type="ECO:0000313" key="3">
    <source>
        <dbReference type="Proteomes" id="UP000014629"/>
    </source>
</evidence>
<accession>S3ZRB0</accession>
<dbReference type="CDD" id="cd01670">
    <property type="entry name" value="Death"/>
    <property type="match status" value="1"/>
</dbReference>
<dbReference type="PATRIC" id="fig|1286094.4.peg.1596"/>